<proteinExistence type="predicted"/>
<reference evidence="2" key="1">
    <citation type="journal article" date="2023" name="Nat. Plants">
        <title>Single-cell RNA sequencing provides a high-resolution roadmap for understanding the multicellular compartmentation of specialized metabolism.</title>
        <authorList>
            <person name="Sun S."/>
            <person name="Shen X."/>
            <person name="Li Y."/>
            <person name="Li Y."/>
            <person name="Wang S."/>
            <person name="Li R."/>
            <person name="Zhang H."/>
            <person name="Shen G."/>
            <person name="Guo B."/>
            <person name="Wei J."/>
            <person name="Xu J."/>
            <person name="St-Pierre B."/>
            <person name="Chen S."/>
            <person name="Sun C."/>
        </authorList>
    </citation>
    <scope>NUCLEOTIDE SEQUENCE [LARGE SCALE GENOMIC DNA]</scope>
</reference>
<sequence length="180" mass="20212">MTRSIRPSVRRPQKTGSREEVVRVLVSIQWVLAHSLSGKLQSVGCLGLTFSRESLRKASRSSRRAREGGEFVDEQSNEFWVRAEGNEHRTTDVPITTELELMLELNDGRRGTPTALVQQSLPVFALNPNMLPLEAPHSLVPPPEWRMPNGKVVRRATTVAMKERMRVPGIRRSLLLGGLI</sequence>
<dbReference type="EMBL" id="CM044707">
    <property type="protein sequence ID" value="KAI5653490.1"/>
    <property type="molecule type" value="Genomic_DNA"/>
</dbReference>
<name>A0ACB9ZYZ4_CATRO</name>
<comment type="caution">
    <text evidence="1">The sequence shown here is derived from an EMBL/GenBank/DDBJ whole genome shotgun (WGS) entry which is preliminary data.</text>
</comment>
<accession>A0ACB9ZYZ4</accession>
<dbReference type="Proteomes" id="UP001060085">
    <property type="component" value="Linkage Group LG07"/>
</dbReference>
<gene>
    <name evidence="1" type="ORF">M9H77_30677</name>
</gene>
<protein>
    <submittedName>
        <fullName evidence="1">Uncharacterized protein</fullName>
    </submittedName>
</protein>
<evidence type="ECO:0000313" key="2">
    <source>
        <dbReference type="Proteomes" id="UP001060085"/>
    </source>
</evidence>
<keyword evidence="2" id="KW-1185">Reference proteome</keyword>
<evidence type="ECO:0000313" key="1">
    <source>
        <dbReference type="EMBL" id="KAI5653490.1"/>
    </source>
</evidence>
<organism evidence="1 2">
    <name type="scientific">Catharanthus roseus</name>
    <name type="common">Madagascar periwinkle</name>
    <name type="synonym">Vinca rosea</name>
    <dbReference type="NCBI Taxonomy" id="4058"/>
    <lineage>
        <taxon>Eukaryota</taxon>
        <taxon>Viridiplantae</taxon>
        <taxon>Streptophyta</taxon>
        <taxon>Embryophyta</taxon>
        <taxon>Tracheophyta</taxon>
        <taxon>Spermatophyta</taxon>
        <taxon>Magnoliopsida</taxon>
        <taxon>eudicotyledons</taxon>
        <taxon>Gunneridae</taxon>
        <taxon>Pentapetalae</taxon>
        <taxon>asterids</taxon>
        <taxon>lamiids</taxon>
        <taxon>Gentianales</taxon>
        <taxon>Apocynaceae</taxon>
        <taxon>Rauvolfioideae</taxon>
        <taxon>Vinceae</taxon>
        <taxon>Catharanthinae</taxon>
        <taxon>Catharanthus</taxon>
    </lineage>
</organism>